<name>A0A3S4ZZ01_9PLAT</name>
<protein>
    <submittedName>
        <fullName evidence="1">Uncharacterized protein</fullName>
    </submittedName>
</protein>
<organism evidence="1 2">
    <name type="scientific">Protopolystoma xenopodis</name>
    <dbReference type="NCBI Taxonomy" id="117903"/>
    <lineage>
        <taxon>Eukaryota</taxon>
        <taxon>Metazoa</taxon>
        <taxon>Spiralia</taxon>
        <taxon>Lophotrochozoa</taxon>
        <taxon>Platyhelminthes</taxon>
        <taxon>Monogenea</taxon>
        <taxon>Polyopisthocotylea</taxon>
        <taxon>Polystomatidea</taxon>
        <taxon>Polystomatidae</taxon>
        <taxon>Protopolystoma</taxon>
    </lineage>
</organism>
<keyword evidence="2" id="KW-1185">Reference proteome</keyword>
<accession>A0A3S4ZZ01</accession>
<sequence length="93" mass="10357">MASPENRSPPEKAVLELEGLSILVSVFQLSFQVSSTYSPMATHGDPSSFRAVLATCALWPRNASRLVHFLSSSGKFIRCAHTRMVQPEEYWSQ</sequence>
<reference evidence="1" key="1">
    <citation type="submission" date="2018-11" db="EMBL/GenBank/DDBJ databases">
        <authorList>
            <consortium name="Pathogen Informatics"/>
        </authorList>
    </citation>
    <scope>NUCLEOTIDE SEQUENCE</scope>
</reference>
<comment type="caution">
    <text evidence="1">The sequence shown here is derived from an EMBL/GenBank/DDBJ whole genome shotgun (WGS) entry which is preliminary data.</text>
</comment>
<proteinExistence type="predicted"/>
<gene>
    <name evidence="1" type="ORF">PXEA_LOCUS4048</name>
</gene>
<evidence type="ECO:0000313" key="2">
    <source>
        <dbReference type="Proteomes" id="UP000784294"/>
    </source>
</evidence>
<evidence type="ECO:0000313" key="1">
    <source>
        <dbReference type="EMBL" id="VEL10608.1"/>
    </source>
</evidence>
<dbReference type="AlphaFoldDB" id="A0A3S4ZZ01"/>
<dbReference type="EMBL" id="CAAALY010009479">
    <property type="protein sequence ID" value="VEL10608.1"/>
    <property type="molecule type" value="Genomic_DNA"/>
</dbReference>
<dbReference type="Proteomes" id="UP000784294">
    <property type="component" value="Unassembled WGS sequence"/>
</dbReference>